<keyword evidence="7 14" id="KW-0053">Apoptosis</keyword>
<dbReference type="TCDB" id="1.A.40.2.2">
    <property type="family name" value="the human immunodeficiency virus type i, hiv-1 (retrovirdiac) vpu channel (vpu-c) family"/>
</dbReference>
<evidence type="ECO:0000256" key="9">
    <source>
        <dbReference type="ARBA" id="ARBA00023065"/>
    </source>
</evidence>
<organismHost>
    <name type="scientific">Pan troglodytes</name>
    <name type="common">Chimpanzee</name>
    <dbReference type="NCBI Taxonomy" id="9598"/>
</organismHost>
<dbReference type="Pfam" id="PF00558">
    <property type="entry name" value="Vpu"/>
    <property type="match status" value="1"/>
</dbReference>
<comment type="subcellular location">
    <subcellularLocation>
        <location evidence="1 14">Host membrane</location>
        <topology evidence="1 14">Single-pass type I membrane protein</topology>
    </subcellularLocation>
</comment>
<dbReference type="GO" id="GO:0042609">
    <property type="term" value="F:CD4 receptor binding"/>
    <property type="evidence" value="ECO:0007669"/>
    <property type="project" value="InterPro"/>
</dbReference>
<evidence type="ECO:0000256" key="14">
    <source>
        <dbReference type="RuleBase" id="RU364058"/>
    </source>
</evidence>
<evidence type="ECO:0000256" key="3">
    <source>
        <dbReference type="ARBA" id="ARBA00022448"/>
    </source>
</evidence>
<dbReference type="EMBL" id="AY169968">
    <property type="protein sequence ID" value="AAR02354.1"/>
    <property type="molecule type" value="Genomic_RNA"/>
</dbReference>
<evidence type="ECO:0000256" key="4">
    <source>
        <dbReference type="ARBA" id="ARBA00022553"/>
    </source>
</evidence>
<evidence type="ECO:0000256" key="10">
    <source>
        <dbReference type="ARBA" id="ARBA00023136"/>
    </source>
</evidence>
<evidence type="ECO:0000256" key="6">
    <source>
        <dbReference type="ARBA" id="ARBA00022692"/>
    </source>
</evidence>
<dbReference type="InterPro" id="IPR008187">
    <property type="entry name" value="Vpu"/>
</dbReference>
<comment type="similarity">
    <text evidence="14">Belongs to the HIV-1 VPU protein family.</text>
</comment>
<keyword evidence="11 14" id="KW-0407">Ion channel</keyword>
<evidence type="ECO:0000256" key="13">
    <source>
        <dbReference type="ARBA" id="ARBA00031215"/>
    </source>
</evidence>
<evidence type="ECO:0000256" key="5">
    <source>
        <dbReference type="ARBA" id="ARBA00022581"/>
    </source>
</evidence>
<evidence type="ECO:0000256" key="2">
    <source>
        <dbReference type="ARBA" id="ARBA00018094"/>
    </source>
</evidence>
<keyword evidence="8 14" id="KW-1043">Host membrane</keyword>
<evidence type="ECO:0000256" key="7">
    <source>
        <dbReference type="ARBA" id="ARBA00022703"/>
    </source>
</evidence>
<dbReference type="GO" id="GO:0005261">
    <property type="term" value="F:monoatomic cation channel activity"/>
    <property type="evidence" value="ECO:0007669"/>
    <property type="project" value="InterPro"/>
</dbReference>
<name>Q5MYY3_SIV</name>
<evidence type="ECO:0000256" key="11">
    <source>
        <dbReference type="ARBA" id="ARBA00023303"/>
    </source>
</evidence>
<keyword evidence="3 14" id="KW-0813">Transport</keyword>
<dbReference type="GO" id="GO:0033644">
    <property type="term" value="C:host cell membrane"/>
    <property type="evidence" value="ECO:0007669"/>
    <property type="project" value="UniProtKB-SubCell"/>
</dbReference>
<gene>
    <name evidence="14 15" type="primary">vpu</name>
</gene>
<evidence type="ECO:0000313" key="16">
    <source>
        <dbReference type="Proteomes" id="UP000258620"/>
    </source>
</evidence>
<keyword evidence="5 14" id="KW-0945">Host-virus interaction</keyword>
<evidence type="ECO:0000313" key="15">
    <source>
        <dbReference type="EMBL" id="AAR02354.1"/>
    </source>
</evidence>
<comment type="function">
    <text evidence="14">Enhances virion budding, by targeting human CD4 and Tetherin/BST2 to proteasome degradation. Degradation of CD4 prevents any unwanted premature interactions between viral Env and its receptor human CD4 in the endoplasmic reticulum. Degradation of antiretroviral protein Tetherin/BST2 is important for virion budding, as BST2 tethers new viral particles to the host cell membrane. Mechanistically, Vpu bridges either CD4 or BST2 to BTRC, a substrate recognition subunit of the Skp1/Cullin/F-box protein E3 ubiquitin ligase, induces their ubiquitination and subsequent proteasomal degradation. The alteration of the E3 ligase specificity by Vpu seems to interfere with the degradation of host IKBKB, leading to NF-kappa-B down-regulation and subsequent apoptosis. Acts as a viroporin that forms an oligomeric ion channel in membranes. Modulates the host DNA repair mechanisms to promote degradation of nuclear viral cDNA in cells that are already productively infected in order to suppress immune sensing and proviral hyper-integration (superinfection). Manipulates PML-NBs and modulates SUMOylation of host BLM protein thereby enhancing its DNA-end processing activity toward viral unintegrated linear DNA. Also inhibits RAD52-mediated homologous repair of viral cDNA, preventing the generation of dead-end circular forms of single copies of the long terminal repeat and permitting sustained nucleolytic attack.</text>
</comment>
<protein>
    <recommendedName>
        <fullName evidence="2 14">Protein Vpu</fullName>
    </recommendedName>
    <alternativeName>
        <fullName evidence="13 14">U ORF protein</fullName>
    </alternativeName>
    <alternativeName>
        <fullName evidence="12 14">Viral protein U</fullName>
    </alternativeName>
</protein>
<organismHost>
    <name type="scientific">Cercopithecidae</name>
    <name type="common">Old World monkeys</name>
    <dbReference type="NCBI Taxonomy" id="9527"/>
</organismHost>
<keyword evidence="6" id="KW-0812">Transmembrane</keyword>
<dbReference type="GO" id="GO:0032801">
    <property type="term" value="P:receptor catabolic process"/>
    <property type="evidence" value="ECO:0007669"/>
    <property type="project" value="InterPro"/>
</dbReference>
<dbReference type="Proteomes" id="UP000258620">
    <property type="component" value="Segment"/>
</dbReference>
<dbReference type="SUPFAM" id="SSF57647">
    <property type="entry name" value="HIV-1 VPU cytoplasmic domain"/>
    <property type="match status" value="1"/>
</dbReference>
<keyword evidence="4" id="KW-0597">Phosphoprotein</keyword>
<organism evidence="15 16">
    <name type="scientific">Simian immunodeficiency virus</name>
    <name type="common">SIV</name>
    <dbReference type="NCBI Taxonomy" id="11723"/>
    <lineage>
        <taxon>Viruses</taxon>
        <taxon>Riboviria</taxon>
        <taxon>Pararnavirae</taxon>
        <taxon>Artverviricota</taxon>
        <taxon>Revtraviricetes</taxon>
        <taxon>Ortervirales</taxon>
        <taxon>Retroviridae</taxon>
        <taxon>Orthoretrovirinae</taxon>
        <taxon>Lentivirus</taxon>
        <taxon>Lentivirus simimdef</taxon>
    </lineage>
</organism>
<accession>Q5MYY3</accession>
<keyword evidence="10 14" id="KW-0472">Membrane</keyword>
<evidence type="ECO:0000256" key="12">
    <source>
        <dbReference type="ARBA" id="ARBA00030659"/>
    </source>
</evidence>
<dbReference type="InterPro" id="IPR009032">
    <property type="entry name" value="Vpu_cyt_dom_sf"/>
</dbReference>
<evidence type="ECO:0000256" key="8">
    <source>
        <dbReference type="ARBA" id="ARBA00022870"/>
    </source>
</evidence>
<proteinExistence type="inferred from homology"/>
<keyword evidence="9 14" id="KW-0406">Ion transport</keyword>
<reference evidence="15 16" key="1">
    <citation type="journal article" date="2005" name="J. Virol.">
        <title>Simian immunodeficiency virus infection in wild-caught chimpanzees from cameroon.</title>
        <authorList>
            <person name="Nerrienet E."/>
            <person name="Santiago M.L."/>
            <person name="Foupouapouognigni Y."/>
            <person name="Bailes E."/>
            <person name="Mundy N.I."/>
            <person name="Njinku B."/>
            <person name="Kfutwah A."/>
            <person name="Muller-Trutwin M.C."/>
            <person name="Barre-Sinoussi F."/>
            <person name="Shaw G.M."/>
            <person name="Sharp P.M."/>
            <person name="Hahn B.H."/>
            <person name="Ayouba A."/>
        </authorList>
    </citation>
    <scope>NUCLEOTIDE SEQUENCE [LARGE SCALE GENOMIC DNA]</scope>
    <source>
        <strain evidence="15">SIVcpzCAM13</strain>
    </source>
</reference>
<dbReference type="GO" id="GO:0019076">
    <property type="term" value="P:viral release from host cell"/>
    <property type="evidence" value="ECO:0007669"/>
    <property type="project" value="UniProtKB-UniRule"/>
</dbReference>
<sequence>MILIALGCLAIALILLNIFIWRNLWRLCKQNKLEVEIENLALRLTERAEDSGNESDGGEEEKLQRLLHDHDNMHGFANPLFDI</sequence>
<evidence type="ECO:0000256" key="1">
    <source>
        <dbReference type="ARBA" id="ARBA00004313"/>
    </source>
</evidence>
<dbReference type="Gene3D" id="1.10.195.10">
    <property type="entry name" value="HIV-1 VPU cytoplasmic domain"/>
    <property type="match status" value="1"/>
</dbReference>